<dbReference type="PANTHER" id="PTHR31082">
    <property type="entry name" value="PHEROMONE-REGULATED MEMBRANE PROTEIN 10"/>
    <property type="match status" value="1"/>
</dbReference>
<dbReference type="Pfam" id="PF06738">
    <property type="entry name" value="ThrE"/>
    <property type="match status" value="1"/>
</dbReference>
<evidence type="ECO:0000256" key="1">
    <source>
        <dbReference type="ARBA" id="ARBA00034125"/>
    </source>
</evidence>
<dbReference type="STRING" id="1713.GCA_000718325_01452"/>
<feature type="transmembrane region" description="Helical" evidence="3">
    <location>
        <begin position="244"/>
        <end position="264"/>
    </location>
</feature>
<evidence type="ECO:0000256" key="3">
    <source>
        <dbReference type="SAM" id="Phobius"/>
    </source>
</evidence>
<evidence type="ECO:0000256" key="2">
    <source>
        <dbReference type="SAM" id="MobiDB-lite"/>
    </source>
</evidence>
<keyword evidence="3" id="KW-0472">Membrane</keyword>
<evidence type="ECO:0000313" key="7">
    <source>
        <dbReference type="Proteomes" id="UP000289805"/>
    </source>
</evidence>
<keyword evidence="3" id="KW-0812">Transmembrane</keyword>
<protein>
    <submittedName>
        <fullName evidence="6">Threonine/serine exporter family protein</fullName>
    </submittedName>
</protein>
<feature type="transmembrane region" description="Helical" evidence="3">
    <location>
        <begin position="220"/>
        <end position="237"/>
    </location>
</feature>
<keyword evidence="8" id="KW-1185">Reference proteome</keyword>
<dbReference type="PANTHER" id="PTHR31082:SF4">
    <property type="entry name" value="PHEROMONE-REGULATED MEMBRANE PROTEIN 10"/>
    <property type="match status" value="1"/>
</dbReference>
<dbReference type="Proteomes" id="UP000290517">
    <property type="component" value="Unassembled WGS sequence"/>
</dbReference>
<dbReference type="EMBL" id="SDJR01000005">
    <property type="protein sequence ID" value="RXR25624.1"/>
    <property type="molecule type" value="Genomic_DNA"/>
</dbReference>
<feature type="transmembrane region" description="Helical" evidence="3">
    <location>
        <begin position="308"/>
        <end position="329"/>
    </location>
</feature>
<reference evidence="7 8" key="1">
    <citation type="submission" date="2019-01" db="EMBL/GenBank/DDBJ databases">
        <title>Oerskovia turbata Genome sequencing and assembly.</title>
        <authorList>
            <person name="Dou T."/>
        </authorList>
    </citation>
    <scope>NUCLEOTIDE SEQUENCE [LARGE SCALE GENOMIC DNA]</scope>
    <source>
        <strain evidence="6 7">JCM12123</strain>
        <strain evidence="5 8">JCM3160</strain>
    </source>
</reference>
<comment type="caution">
    <text evidence="6">The sequence shown here is derived from an EMBL/GenBank/DDBJ whole genome shotgun (WGS) entry which is preliminary data.</text>
</comment>
<feature type="compositionally biased region" description="Polar residues" evidence="2">
    <location>
        <begin position="19"/>
        <end position="33"/>
    </location>
</feature>
<feature type="transmembrane region" description="Helical" evidence="3">
    <location>
        <begin position="424"/>
        <end position="446"/>
    </location>
</feature>
<dbReference type="Proteomes" id="UP000289805">
    <property type="component" value="Unassembled WGS sequence"/>
</dbReference>
<feature type="region of interest" description="Disordered" evidence="2">
    <location>
        <begin position="1"/>
        <end position="48"/>
    </location>
</feature>
<feature type="transmembrane region" description="Helical" evidence="3">
    <location>
        <begin position="368"/>
        <end position="389"/>
    </location>
</feature>
<comment type="similarity">
    <text evidence="1">Belongs to the ThrE exporter (TC 2.A.79) family.</text>
</comment>
<feature type="transmembrane region" description="Helical" evidence="3">
    <location>
        <begin position="452"/>
        <end position="472"/>
    </location>
</feature>
<dbReference type="RefSeq" id="WP_051702866.1">
    <property type="nucleotide sequence ID" value="NZ_JOFV01000006.1"/>
</dbReference>
<dbReference type="EMBL" id="SDJQ01000015">
    <property type="protein sequence ID" value="RXR33288.1"/>
    <property type="molecule type" value="Genomic_DNA"/>
</dbReference>
<accession>A0A4Q1KT28</accession>
<dbReference type="AlphaFoldDB" id="A0A4Q1KT28"/>
<keyword evidence="3" id="KW-1133">Transmembrane helix</keyword>
<feature type="domain" description="Threonine/serine exporter-like N-terminal" evidence="4">
    <location>
        <begin position="93"/>
        <end position="328"/>
    </location>
</feature>
<evidence type="ECO:0000259" key="4">
    <source>
        <dbReference type="Pfam" id="PF06738"/>
    </source>
</evidence>
<feature type="transmembrane region" description="Helical" evidence="3">
    <location>
        <begin position="341"/>
        <end position="361"/>
    </location>
</feature>
<name>A0A4Q1KT28_9CELL</name>
<feature type="transmembrane region" description="Helical" evidence="3">
    <location>
        <begin position="194"/>
        <end position="214"/>
    </location>
</feature>
<feature type="transmembrane region" description="Helical" evidence="3">
    <location>
        <begin position="276"/>
        <end position="296"/>
    </location>
</feature>
<evidence type="ECO:0000313" key="5">
    <source>
        <dbReference type="EMBL" id="RXR25624.1"/>
    </source>
</evidence>
<dbReference type="InterPro" id="IPR010619">
    <property type="entry name" value="ThrE-like_N"/>
</dbReference>
<feature type="transmembrane region" description="Helical" evidence="3">
    <location>
        <begin position="395"/>
        <end position="412"/>
    </location>
</feature>
<proteinExistence type="inferred from homology"/>
<evidence type="ECO:0000313" key="8">
    <source>
        <dbReference type="Proteomes" id="UP000290517"/>
    </source>
</evidence>
<sequence length="486" mass="50885">MTTPDGAPAAALRDIPPDTTGTGSSPADTPQTAERSETAPGSRRRPRFPVLSGIRRAPSTLRRVLQALGNEATPDDEPDVPEISPDLVPLLRTLGRAMLDSGQSVNDAQDVLKQVADLHGAHTVQTLVLPTCVFIRVQTASGVVTDFTDAAGSGLDLDQIGALYAVIRKLRNQTIDLADARAELRVIRSRPPRFGAVLTVVGHAILTLGFGLILNPTLDLLPVFVVLGLGVGLLRWLAARWPTLSTALPVVASFLVTVLAIQVVQPWLGDSPLQVLVPPLISFLPGSVLTVAAIELTSNQIVSGASRLLYGIAQLLLLVFGVVAGAAVAGDLIAGHGGERMGWWAPWVGVVLVGVGQMLFASTPRRSLPWVLVVLFAAYAAQLVGSYVAPEISGFFGALVIVPLATLVERTRTGPPAIITTLPAFWLLVPGALSFLGLSELVAGSAGSVSDIANAVVAVFAIALGMLVGTALTRDARRVGRTFFTE</sequence>
<organism evidence="6 7">
    <name type="scientific">Oerskovia turbata</name>
    <dbReference type="NCBI Taxonomy" id="1713"/>
    <lineage>
        <taxon>Bacteria</taxon>
        <taxon>Bacillati</taxon>
        <taxon>Actinomycetota</taxon>
        <taxon>Actinomycetes</taxon>
        <taxon>Micrococcales</taxon>
        <taxon>Cellulomonadaceae</taxon>
        <taxon>Oerskovia</taxon>
    </lineage>
</organism>
<dbReference type="InterPro" id="IPR051361">
    <property type="entry name" value="ThrE/Ser_Exporter"/>
</dbReference>
<gene>
    <name evidence="5" type="ORF">EQW73_08845</name>
    <name evidence="6" type="ORF">EQW78_12500</name>
</gene>
<evidence type="ECO:0000313" key="6">
    <source>
        <dbReference type="EMBL" id="RXR33288.1"/>
    </source>
</evidence>
<dbReference type="OrthoDB" id="235893at2"/>
<dbReference type="GO" id="GO:0022857">
    <property type="term" value="F:transmembrane transporter activity"/>
    <property type="evidence" value="ECO:0007669"/>
    <property type="project" value="InterPro"/>
</dbReference>